<organism evidence="2 3">
    <name type="scientific">Diatrype stigma</name>
    <dbReference type="NCBI Taxonomy" id="117547"/>
    <lineage>
        <taxon>Eukaryota</taxon>
        <taxon>Fungi</taxon>
        <taxon>Dikarya</taxon>
        <taxon>Ascomycota</taxon>
        <taxon>Pezizomycotina</taxon>
        <taxon>Sordariomycetes</taxon>
        <taxon>Xylariomycetidae</taxon>
        <taxon>Xylariales</taxon>
        <taxon>Diatrypaceae</taxon>
        <taxon>Diatrype</taxon>
    </lineage>
</organism>
<feature type="transmembrane region" description="Helical" evidence="1">
    <location>
        <begin position="111"/>
        <end position="132"/>
    </location>
</feature>
<proteinExistence type="predicted"/>
<keyword evidence="3" id="KW-1185">Reference proteome</keyword>
<protein>
    <submittedName>
        <fullName evidence="2">Uncharacterized protein</fullName>
    </submittedName>
</protein>
<feature type="transmembrane region" description="Helical" evidence="1">
    <location>
        <begin position="223"/>
        <end position="239"/>
    </location>
</feature>
<feature type="transmembrane region" description="Helical" evidence="1">
    <location>
        <begin position="188"/>
        <end position="211"/>
    </location>
</feature>
<keyword evidence="1" id="KW-0472">Membrane</keyword>
<dbReference type="Proteomes" id="UP001320420">
    <property type="component" value="Unassembled WGS sequence"/>
</dbReference>
<accession>A0AAN9UX37</accession>
<gene>
    <name evidence="2" type="ORF">SLS62_004201</name>
</gene>
<keyword evidence="1" id="KW-1133">Transmembrane helix</keyword>
<feature type="transmembrane region" description="Helical" evidence="1">
    <location>
        <begin position="153"/>
        <end position="176"/>
    </location>
</feature>
<evidence type="ECO:0000256" key="1">
    <source>
        <dbReference type="SAM" id="Phobius"/>
    </source>
</evidence>
<evidence type="ECO:0000313" key="2">
    <source>
        <dbReference type="EMBL" id="KAK7753835.1"/>
    </source>
</evidence>
<comment type="caution">
    <text evidence="2">The sequence shown here is derived from an EMBL/GenBank/DDBJ whole genome shotgun (WGS) entry which is preliminary data.</text>
</comment>
<sequence length="461" mass="52001">MGSPNESASWVPPPLSMLEINDCTSGTDWVAALIRSSDNSSMLDIPTQLTTAYLRSMIPQNWTSQPSKKDLVDWSYELLDEQAGSLDPEYVSWRKQLTEFPLKGCGQDISLFFATMYFIVLAATRVGIIKTASNRSSRRKCTARIIESFQESINTFLDAALIFAASMLGAALVRYASMIRSPLENYSAYELIGSVFMSAFSIFPALMLQAVSDGPRTHFIRHFLWFAVISFTIAVDVLYRKRYDELKDSYDSSHASQQQNITIEAARSGWGICEDTQIRKGIEHTLTGGHILLALNLVWWLYYLVLAAIPSRWKTAWNSRSRRWVIRWDWRTSLRIANGSLCFAVACSFIGLFHRYRNSIHTLTSESDKDSDWQFGQVLALATWVPVGVDFLAILFCKPLLSYATPPLRYCTDSVVDGPEKGMSGKISSHYRVVANIETEEKGETFQVEGIQDNSRSNLNV</sequence>
<name>A0AAN9UX37_9PEZI</name>
<dbReference type="AlphaFoldDB" id="A0AAN9UX37"/>
<feature type="transmembrane region" description="Helical" evidence="1">
    <location>
        <begin position="291"/>
        <end position="313"/>
    </location>
</feature>
<feature type="transmembrane region" description="Helical" evidence="1">
    <location>
        <begin position="373"/>
        <end position="397"/>
    </location>
</feature>
<feature type="transmembrane region" description="Helical" evidence="1">
    <location>
        <begin position="334"/>
        <end position="353"/>
    </location>
</feature>
<dbReference type="EMBL" id="JAKJXP020000025">
    <property type="protein sequence ID" value="KAK7753835.1"/>
    <property type="molecule type" value="Genomic_DNA"/>
</dbReference>
<evidence type="ECO:0000313" key="3">
    <source>
        <dbReference type="Proteomes" id="UP001320420"/>
    </source>
</evidence>
<reference evidence="2 3" key="1">
    <citation type="submission" date="2024-02" db="EMBL/GenBank/DDBJ databases">
        <title>De novo assembly and annotation of 12 fungi associated with fruit tree decline syndrome in Ontario, Canada.</title>
        <authorList>
            <person name="Sulman M."/>
            <person name="Ellouze W."/>
            <person name="Ilyukhin E."/>
        </authorList>
    </citation>
    <scope>NUCLEOTIDE SEQUENCE [LARGE SCALE GENOMIC DNA]</scope>
    <source>
        <strain evidence="2 3">M11/M66-122</strain>
    </source>
</reference>
<keyword evidence="1" id="KW-0812">Transmembrane</keyword>